<organism evidence="4">
    <name type="scientific">Campylobacter lari</name>
    <dbReference type="NCBI Taxonomy" id="201"/>
    <lineage>
        <taxon>Bacteria</taxon>
        <taxon>Pseudomonadati</taxon>
        <taxon>Campylobacterota</taxon>
        <taxon>Epsilonproteobacteria</taxon>
        <taxon>Campylobacterales</taxon>
        <taxon>Campylobacteraceae</taxon>
        <taxon>Campylobacter</taxon>
    </lineage>
</organism>
<feature type="chain" id="PRO_5024429531" description="DUF6844 domain-containing protein" evidence="2">
    <location>
        <begin position="21"/>
        <end position="447"/>
    </location>
</feature>
<proteinExistence type="predicted"/>
<gene>
    <name evidence="4" type="ORF">A0Y42_01935</name>
</gene>
<evidence type="ECO:0000256" key="2">
    <source>
        <dbReference type="SAM" id="SignalP"/>
    </source>
</evidence>
<reference evidence="4" key="1">
    <citation type="submission" date="2018-05" db="EMBL/GenBank/DDBJ databases">
        <authorList>
            <consortium name="PulseNet: The National Subtyping Network for Foodborne Disease Surveillance"/>
            <person name="Tarr C.L."/>
            <person name="Trees E."/>
            <person name="Katz L.S."/>
            <person name="Carleton-Romer H.A."/>
            <person name="Stroika S."/>
            <person name="Kucerova Z."/>
            <person name="Roache K.F."/>
            <person name="Sabol A.L."/>
            <person name="Besser J."/>
            <person name="Gerner-Smidt P."/>
        </authorList>
    </citation>
    <scope>NUCLEOTIDE SEQUENCE</scope>
    <source>
        <strain evidence="4">2008D-7097</strain>
    </source>
</reference>
<comment type="caution">
    <text evidence="4">The sequence shown here is derived from an EMBL/GenBank/DDBJ whole genome shotgun (WGS) entry which is preliminary data.</text>
</comment>
<keyword evidence="2" id="KW-0732">Signal</keyword>
<protein>
    <recommendedName>
        <fullName evidence="3">DUF6844 domain-containing protein</fullName>
    </recommendedName>
</protein>
<evidence type="ECO:0000313" key="4">
    <source>
        <dbReference type="EMBL" id="EAK9939583.1"/>
    </source>
</evidence>
<evidence type="ECO:0000256" key="1">
    <source>
        <dbReference type="SAM" id="MobiDB-lite"/>
    </source>
</evidence>
<dbReference type="AlphaFoldDB" id="A0A5L8LLN8"/>
<dbReference type="EMBL" id="AACKMK010000002">
    <property type="protein sequence ID" value="EAK9939583.1"/>
    <property type="molecule type" value="Genomic_DNA"/>
</dbReference>
<sequence>MKKRFAIGSLLVASFLYAQATPQVEITQEDIKIQNEISDASSKDITPKSLDDFFEEFADNFGIEYGITKDGKTFYTGRSVVALSDSDPQFAQALQNAYQKAMLNLQSDFIEDAFGRMAVSKIQNYEADNSTNAKEFEELPKGSVVGQIFDKLVQLSGAKLDKALRDLGINVEGLTEERKKTLLKEEFLNKTITSAVGSMSGLIPVQTIVTQRRGQYDIGVIAVVSKKTRQLAKDMSLARQSNIKGKGKNINEYLPKDNKGFLNEYGIRLVYDEKGSPVILSYGNWGYIADANNAKKTNILEDRAKDTASTMADAAIIEFINTNLSLKDEKTTGESYEEIIKQSLNINDNTTQEQIQNFTNIVEKINTKIKASASGKIKGIGTLKRWNYTSENGIEHVGVVRFYSYDNVANINEALKSNSNTSTSKTEPKKSSNIQRSSNVVNDIDDF</sequence>
<accession>A0A5L8LLN8</accession>
<evidence type="ECO:0000259" key="3">
    <source>
        <dbReference type="Pfam" id="PF20891"/>
    </source>
</evidence>
<feature type="signal peptide" evidence="2">
    <location>
        <begin position="1"/>
        <end position="20"/>
    </location>
</feature>
<feature type="region of interest" description="Disordered" evidence="1">
    <location>
        <begin position="418"/>
        <end position="447"/>
    </location>
</feature>
<dbReference type="InterPro" id="IPR049286">
    <property type="entry name" value="DUF6844"/>
</dbReference>
<dbReference type="Pfam" id="PF20891">
    <property type="entry name" value="DUF6844"/>
    <property type="match status" value="1"/>
</dbReference>
<name>A0A5L8LLN8_CAMLA</name>
<feature type="domain" description="DUF6844" evidence="3">
    <location>
        <begin position="146"/>
        <end position="236"/>
    </location>
</feature>